<keyword evidence="4" id="KW-1185">Reference proteome</keyword>
<dbReference type="Gene3D" id="1.10.1410.10">
    <property type="match status" value="1"/>
</dbReference>
<proteinExistence type="predicted"/>
<reference evidence="3 4" key="1">
    <citation type="journal article" date="2020" name="Cell">
        <title>Large-Scale Comparative Analyses of Tick Genomes Elucidate Their Genetic Diversity and Vector Capacities.</title>
        <authorList>
            <consortium name="Tick Genome and Microbiome Consortium (TIGMIC)"/>
            <person name="Jia N."/>
            <person name="Wang J."/>
            <person name="Shi W."/>
            <person name="Du L."/>
            <person name="Sun Y."/>
            <person name="Zhan W."/>
            <person name="Jiang J.F."/>
            <person name="Wang Q."/>
            <person name="Zhang B."/>
            <person name="Ji P."/>
            <person name="Bell-Sakyi L."/>
            <person name="Cui X.M."/>
            <person name="Yuan T.T."/>
            <person name="Jiang B.G."/>
            <person name="Yang W.F."/>
            <person name="Lam T.T."/>
            <person name="Chang Q.C."/>
            <person name="Ding S.J."/>
            <person name="Wang X.J."/>
            <person name="Zhu J.G."/>
            <person name="Ruan X.D."/>
            <person name="Zhao L."/>
            <person name="Wei J.T."/>
            <person name="Ye R.Z."/>
            <person name="Que T.C."/>
            <person name="Du C.H."/>
            <person name="Zhou Y.H."/>
            <person name="Cheng J.X."/>
            <person name="Dai P.F."/>
            <person name="Guo W.B."/>
            <person name="Han X.H."/>
            <person name="Huang E.J."/>
            <person name="Li L.F."/>
            <person name="Wei W."/>
            <person name="Gao Y.C."/>
            <person name="Liu J.Z."/>
            <person name="Shao H.Z."/>
            <person name="Wang X."/>
            <person name="Wang C.C."/>
            <person name="Yang T.C."/>
            <person name="Huo Q.B."/>
            <person name="Li W."/>
            <person name="Chen H.Y."/>
            <person name="Chen S.E."/>
            <person name="Zhou L.G."/>
            <person name="Ni X.B."/>
            <person name="Tian J.H."/>
            <person name="Sheng Y."/>
            <person name="Liu T."/>
            <person name="Pan Y.S."/>
            <person name="Xia L.Y."/>
            <person name="Li J."/>
            <person name="Zhao F."/>
            <person name="Cao W.C."/>
        </authorList>
    </citation>
    <scope>NUCLEOTIDE SEQUENCE [LARGE SCALE GENOMIC DNA]</scope>
    <source>
        <strain evidence="3">HaeL-2018</strain>
    </source>
</reference>
<dbReference type="InterPro" id="IPR054708">
    <property type="entry name" value="MTPAP-like_central"/>
</dbReference>
<dbReference type="Proteomes" id="UP000821853">
    <property type="component" value="Unassembled WGS sequence"/>
</dbReference>
<dbReference type="PANTHER" id="PTHR12271:SF66">
    <property type="entry name" value="TERMINAL URIDYLYLTRANSFERASE TAILOR"/>
    <property type="match status" value="1"/>
</dbReference>
<dbReference type="GO" id="GO:0031123">
    <property type="term" value="P:RNA 3'-end processing"/>
    <property type="evidence" value="ECO:0007669"/>
    <property type="project" value="TreeGrafter"/>
</dbReference>
<dbReference type="SUPFAM" id="SSF81301">
    <property type="entry name" value="Nucleotidyltransferase"/>
    <property type="match status" value="1"/>
</dbReference>
<dbReference type="VEuPathDB" id="VectorBase:HLOH_052778"/>
<dbReference type="PANTHER" id="PTHR12271">
    <property type="entry name" value="POLY A POLYMERASE CID PAP -RELATED"/>
    <property type="match status" value="1"/>
</dbReference>
<feature type="region of interest" description="Disordered" evidence="1">
    <location>
        <begin position="1"/>
        <end position="94"/>
    </location>
</feature>
<feature type="compositionally biased region" description="Pro residues" evidence="1">
    <location>
        <begin position="193"/>
        <end position="204"/>
    </location>
</feature>
<protein>
    <recommendedName>
        <fullName evidence="2">Poly(A) RNA polymerase mitochondrial-like central palm domain-containing protein</fullName>
    </recommendedName>
</protein>
<dbReference type="AlphaFoldDB" id="A0A9J6GTX1"/>
<dbReference type="CDD" id="cd05402">
    <property type="entry name" value="NT_PAP_TUTase"/>
    <property type="match status" value="1"/>
</dbReference>
<evidence type="ECO:0000256" key="1">
    <source>
        <dbReference type="SAM" id="MobiDB-lite"/>
    </source>
</evidence>
<name>A0A9J6GTX1_HAELO</name>
<dbReference type="Pfam" id="PF22600">
    <property type="entry name" value="MTPAP-like_central"/>
    <property type="match status" value="1"/>
</dbReference>
<organism evidence="3 4">
    <name type="scientific">Haemaphysalis longicornis</name>
    <name type="common">Bush tick</name>
    <dbReference type="NCBI Taxonomy" id="44386"/>
    <lineage>
        <taxon>Eukaryota</taxon>
        <taxon>Metazoa</taxon>
        <taxon>Ecdysozoa</taxon>
        <taxon>Arthropoda</taxon>
        <taxon>Chelicerata</taxon>
        <taxon>Arachnida</taxon>
        <taxon>Acari</taxon>
        <taxon>Parasitiformes</taxon>
        <taxon>Ixodida</taxon>
        <taxon>Ixodoidea</taxon>
        <taxon>Ixodidae</taxon>
        <taxon>Haemaphysalinae</taxon>
        <taxon>Haemaphysalis</taxon>
    </lineage>
</organism>
<sequence>MNVAQSPPRPFGLTASGMPRNDTTTDLLSPRRGPEIWTGAKMLTPGRGCRPLLGPKNCQVDEEGGGARIKISRRPSAACARQPSTSYRPSSGRGPCLACCRGPPHYKDDLEFESESDQEEDKLKDKKERQSQPPELSVLTRANNGGDGEEERGDGAKDNDYKYLSFDENVNTVSNRHLVADPATKAKGHKTTTPPPQQFVKPGPPIPQRVLDALDICSMGHFQYSFTQEAFACGKVPPLVCSSCQKSGHLREDFPYQPLPELKTLPDMTLSSTKMPNDVCQDVMKACALQSQEEADYQDVLHKLQSLIRESHKDAKLTLYGSSCNGFGLAWCDLDIGLTFNSSKDGKDISHARMIKYLARTFYKHPELDEAIAIPNAKVPIVKLFHVPSGLKDDISLYNRLAQQNTRLLKTHSSIDNRVREPSYTIKRFAKTCDICNASRGSLSNAYILMPLYNLQQREPPVIQCSRTCTQRGRQRQK</sequence>
<feature type="domain" description="Poly(A) RNA polymerase mitochondrial-like central palm" evidence="2">
    <location>
        <begin position="281"/>
        <end position="413"/>
    </location>
</feature>
<evidence type="ECO:0000313" key="4">
    <source>
        <dbReference type="Proteomes" id="UP000821853"/>
    </source>
</evidence>
<evidence type="ECO:0000313" key="3">
    <source>
        <dbReference type="EMBL" id="KAH9378160.1"/>
    </source>
</evidence>
<dbReference type="Gene3D" id="3.30.460.10">
    <property type="entry name" value="Beta Polymerase, domain 2"/>
    <property type="match status" value="1"/>
</dbReference>
<comment type="caution">
    <text evidence="3">The sequence shown here is derived from an EMBL/GenBank/DDBJ whole genome shotgun (WGS) entry which is preliminary data.</text>
</comment>
<feature type="region of interest" description="Disordered" evidence="1">
    <location>
        <begin position="112"/>
        <end position="160"/>
    </location>
</feature>
<accession>A0A9J6GTX1</accession>
<dbReference type="GO" id="GO:0050265">
    <property type="term" value="F:RNA uridylyltransferase activity"/>
    <property type="evidence" value="ECO:0007669"/>
    <property type="project" value="TreeGrafter"/>
</dbReference>
<dbReference type="SUPFAM" id="SSF81631">
    <property type="entry name" value="PAP/OAS1 substrate-binding domain"/>
    <property type="match status" value="1"/>
</dbReference>
<dbReference type="InterPro" id="IPR043519">
    <property type="entry name" value="NT_sf"/>
</dbReference>
<dbReference type="OrthoDB" id="407432at2759"/>
<evidence type="ECO:0000259" key="2">
    <source>
        <dbReference type="Pfam" id="PF22600"/>
    </source>
</evidence>
<gene>
    <name evidence="3" type="ORF">HPB48_011940</name>
</gene>
<dbReference type="EMBL" id="JABSTR010000008">
    <property type="protein sequence ID" value="KAH9378160.1"/>
    <property type="molecule type" value="Genomic_DNA"/>
</dbReference>
<feature type="compositionally biased region" description="Basic and acidic residues" evidence="1">
    <location>
        <begin position="121"/>
        <end position="130"/>
    </location>
</feature>
<feature type="region of interest" description="Disordered" evidence="1">
    <location>
        <begin position="185"/>
        <end position="204"/>
    </location>
</feature>